<protein>
    <submittedName>
        <fullName evidence="1">Uncharacterized protein</fullName>
    </submittedName>
</protein>
<dbReference type="Proteomes" id="UP000322667">
    <property type="component" value="Chromosome A11"/>
</dbReference>
<evidence type="ECO:0000313" key="2">
    <source>
        <dbReference type="Proteomes" id="UP000322667"/>
    </source>
</evidence>
<dbReference type="EMBL" id="CM017620">
    <property type="protein sequence ID" value="TYI03519.1"/>
    <property type="molecule type" value="Genomic_DNA"/>
</dbReference>
<name>A0A5D2NIK0_GOSTO</name>
<organism evidence="1 2">
    <name type="scientific">Gossypium tomentosum</name>
    <name type="common">Hawaiian cotton</name>
    <name type="synonym">Gossypium sandvicense</name>
    <dbReference type="NCBI Taxonomy" id="34277"/>
    <lineage>
        <taxon>Eukaryota</taxon>
        <taxon>Viridiplantae</taxon>
        <taxon>Streptophyta</taxon>
        <taxon>Embryophyta</taxon>
        <taxon>Tracheophyta</taxon>
        <taxon>Spermatophyta</taxon>
        <taxon>Magnoliopsida</taxon>
        <taxon>eudicotyledons</taxon>
        <taxon>Gunneridae</taxon>
        <taxon>Pentapetalae</taxon>
        <taxon>rosids</taxon>
        <taxon>malvids</taxon>
        <taxon>Malvales</taxon>
        <taxon>Malvaceae</taxon>
        <taxon>Malvoideae</taxon>
        <taxon>Gossypium</taxon>
    </lineage>
</organism>
<proteinExistence type="predicted"/>
<keyword evidence="2" id="KW-1185">Reference proteome</keyword>
<gene>
    <name evidence="1" type="ORF">ES332_A11G344700v1</name>
</gene>
<dbReference type="AlphaFoldDB" id="A0A5D2NIK0"/>
<evidence type="ECO:0000313" key="1">
    <source>
        <dbReference type="EMBL" id="TYI03519.1"/>
    </source>
</evidence>
<accession>A0A5D2NIK0</accession>
<reference evidence="1 2" key="1">
    <citation type="submission" date="2019-07" db="EMBL/GenBank/DDBJ databases">
        <title>WGS assembly of Gossypium tomentosum.</title>
        <authorList>
            <person name="Chen Z.J."/>
            <person name="Sreedasyam A."/>
            <person name="Ando A."/>
            <person name="Song Q."/>
            <person name="De L."/>
            <person name="Hulse-Kemp A."/>
            <person name="Ding M."/>
            <person name="Ye W."/>
            <person name="Kirkbride R."/>
            <person name="Jenkins J."/>
            <person name="Plott C."/>
            <person name="Lovell J."/>
            <person name="Lin Y.-M."/>
            <person name="Vaughn R."/>
            <person name="Liu B."/>
            <person name="Li W."/>
            <person name="Simpson S."/>
            <person name="Scheffler B."/>
            <person name="Saski C."/>
            <person name="Grover C."/>
            <person name="Hu G."/>
            <person name="Conover J."/>
            <person name="Carlson J."/>
            <person name="Shu S."/>
            <person name="Boston L."/>
            <person name="Williams M."/>
            <person name="Peterson D."/>
            <person name="Mcgee K."/>
            <person name="Jones D."/>
            <person name="Wendel J."/>
            <person name="Stelly D."/>
            <person name="Grimwood J."/>
            <person name="Schmutz J."/>
        </authorList>
    </citation>
    <scope>NUCLEOTIDE SEQUENCE [LARGE SCALE GENOMIC DNA]</scope>
    <source>
        <strain evidence="1">7179.01</strain>
    </source>
</reference>
<sequence>MKTAWFSLPRRRRPCPQWWKTDRQARSTGEDSGFLPFWCNEGSPRAMGALRTHMEAACRTWMT</sequence>